<name>A0A2A2JYE5_9BILA</name>
<evidence type="ECO:0000256" key="2">
    <source>
        <dbReference type="SAM" id="MobiDB-lite"/>
    </source>
</evidence>
<organism evidence="3 4">
    <name type="scientific">Diploscapter pachys</name>
    <dbReference type="NCBI Taxonomy" id="2018661"/>
    <lineage>
        <taxon>Eukaryota</taxon>
        <taxon>Metazoa</taxon>
        <taxon>Ecdysozoa</taxon>
        <taxon>Nematoda</taxon>
        <taxon>Chromadorea</taxon>
        <taxon>Rhabditida</taxon>
        <taxon>Rhabditina</taxon>
        <taxon>Rhabditomorpha</taxon>
        <taxon>Rhabditoidea</taxon>
        <taxon>Rhabditidae</taxon>
        <taxon>Diploscapter</taxon>
    </lineage>
</organism>
<dbReference type="AlphaFoldDB" id="A0A2A2JYE5"/>
<evidence type="ECO:0000313" key="4">
    <source>
        <dbReference type="Proteomes" id="UP000218231"/>
    </source>
</evidence>
<protein>
    <submittedName>
        <fullName evidence="3">Uncharacterized protein</fullName>
    </submittedName>
</protein>
<dbReference type="Proteomes" id="UP000218231">
    <property type="component" value="Unassembled WGS sequence"/>
</dbReference>
<feature type="coiled-coil region" evidence="1">
    <location>
        <begin position="100"/>
        <end position="134"/>
    </location>
</feature>
<keyword evidence="4" id="KW-1185">Reference proteome</keyword>
<reference evidence="3 4" key="1">
    <citation type="journal article" date="2017" name="Curr. Biol.">
        <title>Genome architecture and evolution of a unichromosomal asexual nematode.</title>
        <authorList>
            <person name="Fradin H."/>
            <person name="Zegar C."/>
            <person name="Gutwein M."/>
            <person name="Lucas J."/>
            <person name="Kovtun M."/>
            <person name="Corcoran D."/>
            <person name="Baugh L.R."/>
            <person name="Kiontke K."/>
            <person name="Gunsalus K."/>
            <person name="Fitch D.H."/>
            <person name="Piano F."/>
        </authorList>
    </citation>
    <scope>NUCLEOTIDE SEQUENCE [LARGE SCALE GENOMIC DNA]</scope>
    <source>
        <strain evidence="3">PF1309</strain>
    </source>
</reference>
<feature type="region of interest" description="Disordered" evidence="2">
    <location>
        <begin position="260"/>
        <end position="321"/>
    </location>
</feature>
<comment type="caution">
    <text evidence="3">The sequence shown here is derived from an EMBL/GenBank/DDBJ whole genome shotgun (WGS) entry which is preliminary data.</text>
</comment>
<gene>
    <name evidence="3" type="ORF">WR25_10520</name>
</gene>
<keyword evidence="1" id="KW-0175">Coiled coil</keyword>
<proteinExistence type="predicted"/>
<evidence type="ECO:0000313" key="3">
    <source>
        <dbReference type="EMBL" id="PAV66796.1"/>
    </source>
</evidence>
<accession>A0A2A2JYE5</accession>
<dbReference type="EMBL" id="LIAE01010038">
    <property type="protein sequence ID" value="PAV66796.1"/>
    <property type="molecule type" value="Genomic_DNA"/>
</dbReference>
<feature type="compositionally biased region" description="Basic residues" evidence="2">
    <location>
        <begin position="284"/>
        <end position="308"/>
    </location>
</feature>
<feature type="compositionally biased region" description="Gly residues" evidence="2">
    <location>
        <begin position="309"/>
        <end position="321"/>
    </location>
</feature>
<sequence length="321" mass="36098">MSVENVKSAEDCKAFALNSVTKLAATMAVKLKEMGISDATEMASEYETIAKRKINEIFVESQVAEKVEELKTLEEKARTRGDVVGFRVTDPMMQLKAHAQVEWEHHEEELRRHIARLEREREEKQAMLVDRRLEFKRLEKSVGDKLADLQKQGKRPTKLNAKYKNASNPAWSISRFGSSSNQLPNSLIIMKLLLLAGLCIAFAAAMPVDELLRQEVVELAHDDFEPLELTDSSSSDEDDSSEELAVLEMNEVGAPEMMNLQEVAPGGTWIPPDVRSRREEKRRENRRKRAEKARGKGRKRTTGGKGGKRTTGGKGGKPLQN</sequence>
<evidence type="ECO:0000256" key="1">
    <source>
        <dbReference type="SAM" id="Coils"/>
    </source>
</evidence>
<feature type="compositionally biased region" description="Basic and acidic residues" evidence="2">
    <location>
        <begin position="274"/>
        <end position="283"/>
    </location>
</feature>